<dbReference type="PANTHER" id="PTHR23011">
    <property type="entry name" value="CYCLIC NUCLEOTIDE-BINDING DOMAIN CONTAINING PROTEIN"/>
    <property type="match status" value="1"/>
</dbReference>
<dbReference type="Gene3D" id="1.10.10.10">
    <property type="entry name" value="Winged helix-like DNA-binding domain superfamily/Winged helix DNA-binding domain"/>
    <property type="match status" value="1"/>
</dbReference>
<sequence>MSSPASSAVFLPASAKALSEFFPLFQSASPETLDSLHRSATFNECPAGRTVLMEDSWGNAVYLIVSGWAKVRCQSGDGYVTLAILGKGEFFGEMAVLNESPRSTDVAALSRVELVSIPAQLFLKSLFNDPQLHHRLLQLMVQRLKQTQARFQLRNKAPGIKMVNTLVGLADAYGDQKGDTIEIFNIPAKDLSEVADVKLSEVPKILGKLTDRKLLAVDTQRSVIKLLNMKNLRLLSKLG</sequence>
<dbReference type="AlphaFoldDB" id="A0A2W4VWE6"/>
<dbReference type="PANTHER" id="PTHR23011:SF28">
    <property type="entry name" value="CYCLIC NUCLEOTIDE-BINDING DOMAIN CONTAINING PROTEIN"/>
    <property type="match status" value="1"/>
</dbReference>
<dbReference type="InterPro" id="IPR000595">
    <property type="entry name" value="cNMP-bd_dom"/>
</dbReference>
<reference evidence="2 3" key="2">
    <citation type="submission" date="2018-06" db="EMBL/GenBank/DDBJ databases">
        <title>Metagenomic assembly of (sub)arctic Cyanobacteria and their associated microbiome from non-axenic cultures.</title>
        <authorList>
            <person name="Baurain D."/>
        </authorList>
    </citation>
    <scope>NUCLEOTIDE SEQUENCE [LARGE SCALE GENOMIC DNA]</scope>
    <source>
        <strain evidence="2">ULC129bin1</strain>
    </source>
</reference>
<evidence type="ECO:0000313" key="2">
    <source>
        <dbReference type="EMBL" id="PZO14065.1"/>
    </source>
</evidence>
<evidence type="ECO:0000313" key="3">
    <source>
        <dbReference type="Proteomes" id="UP000249354"/>
    </source>
</evidence>
<accession>A0A2W4VWE6</accession>
<proteinExistence type="predicted"/>
<dbReference type="CDD" id="cd00038">
    <property type="entry name" value="CAP_ED"/>
    <property type="match status" value="1"/>
</dbReference>
<dbReference type="EMBL" id="QBMC01000114">
    <property type="protein sequence ID" value="PZO14065.1"/>
    <property type="molecule type" value="Genomic_DNA"/>
</dbReference>
<dbReference type="Pfam" id="PF00027">
    <property type="entry name" value="cNMP_binding"/>
    <property type="match status" value="1"/>
</dbReference>
<feature type="domain" description="Cyclic nucleotide-binding" evidence="1">
    <location>
        <begin position="24"/>
        <end position="143"/>
    </location>
</feature>
<dbReference type="SUPFAM" id="SSF51206">
    <property type="entry name" value="cAMP-binding domain-like"/>
    <property type="match status" value="1"/>
</dbReference>
<organism evidence="2 3">
    <name type="scientific">Leptolyngbya foveolarum</name>
    <dbReference type="NCBI Taxonomy" id="47253"/>
    <lineage>
        <taxon>Bacteria</taxon>
        <taxon>Bacillati</taxon>
        <taxon>Cyanobacteriota</taxon>
        <taxon>Cyanophyceae</taxon>
        <taxon>Leptolyngbyales</taxon>
        <taxon>Leptolyngbyaceae</taxon>
        <taxon>Leptolyngbya group</taxon>
        <taxon>Leptolyngbya</taxon>
    </lineage>
</organism>
<evidence type="ECO:0000259" key="1">
    <source>
        <dbReference type="PROSITE" id="PS50042"/>
    </source>
</evidence>
<name>A0A2W4VWE6_9CYAN</name>
<reference evidence="3" key="1">
    <citation type="submission" date="2018-04" db="EMBL/GenBank/DDBJ databases">
        <authorList>
            <person name="Cornet L."/>
        </authorList>
    </citation>
    <scope>NUCLEOTIDE SEQUENCE [LARGE SCALE GENOMIC DNA]</scope>
</reference>
<dbReference type="InterPro" id="IPR018490">
    <property type="entry name" value="cNMP-bd_dom_sf"/>
</dbReference>
<dbReference type="Gene3D" id="2.60.120.10">
    <property type="entry name" value="Jelly Rolls"/>
    <property type="match status" value="1"/>
</dbReference>
<dbReference type="InterPro" id="IPR014710">
    <property type="entry name" value="RmlC-like_jellyroll"/>
</dbReference>
<comment type="caution">
    <text evidence="2">The sequence shown here is derived from an EMBL/GenBank/DDBJ whole genome shotgun (WGS) entry which is preliminary data.</text>
</comment>
<protein>
    <submittedName>
        <fullName evidence="2">Transcriptional regulator</fullName>
    </submittedName>
</protein>
<gene>
    <name evidence="2" type="ORF">DCF25_15355</name>
</gene>
<dbReference type="PROSITE" id="PS50042">
    <property type="entry name" value="CNMP_BINDING_3"/>
    <property type="match status" value="1"/>
</dbReference>
<dbReference type="InterPro" id="IPR036388">
    <property type="entry name" value="WH-like_DNA-bd_sf"/>
</dbReference>
<dbReference type="SMART" id="SM00100">
    <property type="entry name" value="cNMP"/>
    <property type="match status" value="1"/>
</dbReference>
<dbReference type="Proteomes" id="UP000249354">
    <property type="component" value="Unassembled WGS sequence"/>
</dbReference>